<dbReference type="Pfam" id="PF11199">
    <property type="entry name" value="DUF2891"/>
    <property type="match status" value="1"/>
</dbReference>
<evidence type="ECO:0008006" key="2">
    <source>
        <dbReference type="Google" id="ProtNLM"/>
    </source>
</evidence>
<reference evidence="1" key="1">
    <citation type="submission" date="2018-05" db="EMBL/GenBank/DDBJ databases">
        <authorList>
            <person name="Lanie J.A."/>
            <person name="Ng W.-L."/>
            <person name="Kazmierczak K.M."/>
            <person name="Andrzejewski T.M."/>
            <person name="Davidsen T.M."/>
            <person name="Wayne K.J."/>
            <person name="Tettelin H."/>
            <person name="Glass J.I."/>
            <person name="Rusch D."/>
            <person name="Podicherti R."/>
            <person name="Tsui H.-C.T."/>
            <person name="Winkler M.E."/>
        </authorList>
    </citation>
    <scope>NUCLEOTIDE SEQUENCE</scope>
</reference>
<dbReference type="EMBL" id="UINC01001249">
    <property type="protein sequence ID" value="SUZ75524.1"/>
    <property type="molecule type" value="Genomic_DNA"/>
</dbReference>
<gene>
    <name evidence="1" type="ORF">METZ01_LOCUS28378</name>
</gene>
<dbReference type="InterPro" id="IPR021365">
    <property type="entry name" value="DUF2891"/>
</dbReference>
<evidence type="ECO:0000313" key="1">
    <source>
        <dbReference type="EMBL" id="SUZ75524.1"/>
    </source>
</evidence>
<proteinExistence type="predicted"/>
<organism evidence="1">
    <name type="scientific">marine metagenome</name>
    <dbReference type="NCBI Taxonomy" id="408172"/>
    <lineage>
        <taxon>unclassified sequences</taxon>
        <taxon>metagenomes</taxon>
        <taxon>ecological metagenomes</taxon>
    </lineage>
</organism>
<protein>
    <recommendedName>
        <fullName evidence="2">DUF2891 domain-containing protein</fullName>
    </recommendedName>
</protein>
<sequence length="333" mass="39165">MDEKLASDLIQLSISCVDKKFPYKVGYRYIDSTWIRPHYKLTPSFYGCWDWHSAVHGHWSMVKILKEFPNIKEAENIREKIRKNLSKNNLEKEFQFFQNDFAKGFERTYGWAWLMLLYSELETWDDIEAKNWSKNLKPLVDLLSERTIIFLNKLSKPLRPGTHANTAFSFSLMYEYAQKTNNEKLLNKIKEYSIKHFSYDKNCPVSYEPSGTDFLSPCLAEASLMSKILSEREFNNWLSKFFPSFKEENFGSIITPPEVLDPKDPGIGHLIGLMFHRAWTLNDVANKIQNDDKKLFLYKISKNHTKKGFELMFDSGYGGEHWLATFAIYNFTR</sequence>
<accession>A0A381Q9J6</accession>
<dbReference type="AlphaFoldDB" id="A0A381Q9J6"/>
<name>A0A381Q9J6_9ZZZZ</name>